<dbReference type="Pfam" id="PF06221">
    <property type="entry name" value="zf-C2HC5"/>
    <property type="match status" value="1"/>
</dbReference>
<evidence type="ECO:0000259" key="2">
    <source>
        <dbReference type="Pfam" id="PF06221"/>
    </source>
</evidence>
<feature type="compositionally biased region" description="Polar residues" evidence="1">
    <location>
        <begin position="73"/>
        <end position="100"/>
    </location>
</feature>
<feature type="compositionally biased region" description="Low complexity" evidence="1">
    <location>
        <begin position="198"/>
        <end position="216"/>
    </location>
</feature>
<dbReference type="GO" id="GO:0045893">
    <property type="term" value="P:positive regulation of DNA-templated transcription"/>
    <property type="evidence" value="ECO:0007669"/>
    <property type="project" value="TreeGrafter"/>
</dbReference>
<proteinExistence type="predicted"/>
<dbReference type="InterPro" id="IPR009349">
    <property type="entry name" value="TRIP4/RQT4_C2HC5_Znf"/>
</dbReference>
<keyword evidence="4" id="KW-1185">Reference proteome</keyword>
<dbReference type="Proteomes" id="UP001303373">
    <property type="component" value="Chromosome 1"/>
</dbReference>
<dbReference type="PANTHER" id="PTHR12963">
    <property type="entry name" value="THYROID RECEPTOR INTERACTING PROTEIN RELATED"/>
    <property type="match status" value="1"/>
</dbReference>
<evidence type="ECO:0000256" key="1">
    <source>
        <dbReference type="SAM" id="MobiDB-lite"/>
    </source>
</evidence>
<protein>
    <recommendedName>
        <fullName evidence="2">TRIP4/RQT4 C2HC5-type zinc finger domain-containing protein</fullName>
    </recommendedName>
</protein>
<feature type="domain" description="TRIP4/RQT4 C2HC5-type zinc finger" evidence="2">
    <location>
        <begin position="287"/>
        <end position="338"/>
    </location>
</feature>
<dbReference type="AlphaFoldDB" id="A0AAQ3LXZ2"/>
<organism evidence="3 4">
    <name type="scientific">Acrodontium crateriforme</name>
    <dbReference type="NCBI Taxonomy" id="150365"/>
    <lineage>
        <taxon>Eukaryota</taxon>
        <taxon>Fungi</taxon>
        <taxon>Dikarya</taxon>
        <taxon>Ascomycota</taxon>
        <taxon>Pezizomycotina</taxon>
        <taxon>Dothideomycetes</taxon>
        <taxon>Dothideomycetidae</taxon>
        <taxon>Mycosphaerellales</taxon>
        <taxon>Teratosphaeriaceae</taxon>
        <taxon>Acrodontium</taxon>
    </lineage>
</organism>
<gene>
    <name evidence="3" type="ORF">R9X50_00050300</name>
</gene>
<feature type="compositionally biased region" description="Polar residues" evidence="1">
    <location>
        <begin position="226"/>
        <end position="236"/>
    </location>
</feature>
<evidence type="ECO:0000313" key="3">
    <source>
        <dbReference type="EMBL" id="WPG97722.1"/>
    </source>
</evidence>
<feature type="region of interest" description="Disordered" evidence="1">
    <location>
        <begin position="196"/>
        <end position="247"/>
    </location>
</feature>
<feature type="region of interest" description="Disordered" evidence="1">
    <location>
        <begin position="380"/>
        <end position="410"/>
    </location>
</feature>
<feature type="compositionally biased region" description="Low complexity" evidence="1">
    <location>
        <begin position="381"/>
        <end position="396"/>
    </location>
</feature>
<dbReference type="GO" id="GO:0008270">
    <property type="term" value="F:zinc ion binding"/>
    <property type="evidence" value="ECO:0007669"/>
    <property type="project" value="InterPro"/>
</dbReference>
<dbReference type="GO" id="GO:0180022">
    <property type="term" value="C:RQC-trigger complex"/>
    <property type="evidence" value="ECO:0007669"/>
    <property type="project" value="InterPro"/>
</dbReference>
<dbReference type="PANTHER" id="PTHR12963:SF4">
    <property type="entry name" value="ACTIVATING SIGNAL COINTEGRATOR 1"/>
    <property type="match status" value="1"/>
</dbReference>
<evidence type="ECO:0000313" key="4">
    <source>
        <dbReference type="Proteomes" id="UP001303373"/>
    </source>
</evidence>
<feature type="region of interest" description="Disordered" evidence="1">
    <location>
        <begin position="71"/>
        <end position="127"/>
    </location>
</feature>
<dbReference type="GO" id="GO:0072344">
    <property type="term" value="P:rescue of stalled ribosome"/>
    <property type="evidence" value="ECO:0007669"/>
    <property type="project" value="InterPro"/>
</dbReference>
<sequence length="677" mass="73723">MAATSTQLETWAIPQLRLLLPLDDDSLAQIVLYAHTLSKEAAADHLKNLLGDGARALEFIAGFNLRRVDAPSTAHSAPNASSTAHSAPNGTASSRAQSQHTSKDRQRTNSPASGSEVPRNTRAGRGGKKKAIIHALPARQVQGHGDVSRAYRKHEETDYMPMAARTRPSHKEQVADNLALREKRPVDAMQMPLITGDAGSTSTPTASKAPPSAAGPLISDMLAPRKTTSSHSSRTASPAPKTKVNISGGTAMHGASTALSDLDSAIRSLEVQTNPTLSGTSPADEAKRQCNCMATRHPLLEIAPNCLNCGKVICIKQGLGPCTFCHSPLLSADEISKVLRVLKDERGEERMKANNASHKKADVAHGKARAFTGRDFLAQVSSSPRSSPLSSTPITPVDSDSEPSAKAAQAHRDKLLAFQANNAQRTHIHDEAADYDIPTSGTNMWASPAERAKQLKQQQKLLREIEWSARPDFEKRQIVASIDVKGGRIVKTMAHVPMPDFTPDDQEEPETDFLPPVPTSQPAGSFSANPLAAGLIRPLAREHKGKQPVEAREQKNTWRRTPSQTLLKFRKPPWLTSKVCVNYASKTEQCRQEIDDVARRFHKRLWFDLFSNSLAFLSINFPQVAVQVAKVCWENECDSYARGIINQPSNAEDTYCSKIPTQDEVDGICTVSFDQKV</sequence>
<accession>A0AAQ3LXZ2</accession>
<name>A0AAQ3LXZ2_9PEZI</name>
<dbReference type="GO" id="GO:0005634">
    <property type="term" value="C:nucleus"/>
    <property type="evidence" value="ECO:0007669"/>
    <property type="project" value="InterPro"/>
</dbReference>
<reference evidence="3 4" key="1">
    <citation type="submission" date="2023-11" db="EMBL/GenBank/DDBJ databases">
        <title>An acidophilic fungus is an integral part of prey digestion in a carnivorous sundew plant.</title>
        <authorList>
            <person name="Tsai I.J."/>
        </authorList>
    </citation>
    <scope>NUCLEOTIDE SEQUENCE [LARGE SCALE GENOMIC DNA]</scope>
    <source>
        <strain evidence="3">169a</strain>
    </source>
</reference>
<dbReference type="InterPro" id="IPR039128">
    <property type="entry name" value="TRIP4-like"/>
</dbReference>
<dbReference type="EMBL" id="CP138580">
    <property type="protein sequence ID" value="WPG97722.1"/>
    <property type="molecule type" value="Genomic_DNA"/>
</dbReference>